<feature type="signal peptide" evidence="1">
    <location>
        <begin position="1"/>
        <end position="16"/>
    </location>
</feature>
<organism evidence="2 3">
    <name type="scientific">Dunaliella salina</name>
    <name type="common">Green alga</name>
    <name type="synonym">Protococcus salinus</name>
    <dbReference type="NCBI Taxonomy" id="3046"/>
    <lineage>
        <taxon>Eukaryota</taxon>
        <taxon>Viridiplantae</taxon>
        <taxon>Chlorophyta</taxon>
        <taxon>core chlorophytes</taxon>
        <taxon>Chlorophyceae</taxon>
        <taxon>CS clade</taxon>
        <taxon>Chlamydomonadales</taxon>
        <taxon>Dunaliellaceae</taxon>
        <taxon>Dunaliella</taxon>
    </lineage>
</organism>
<evidence type="ECO:0000313" key="3">
    <source>
        <dbReference type="Proteomes" id="UP000815325"/>
    </source>
</evidence>
<proteinExistence type="predicted"/>
<reference evidence="2" key="1">
    <citation type="submission" date="2017-08" db="EMBL/GenBank/DDBJ databases">
        <authorList>
            <person name="Polle J.E."/>
            <person name="Barry K."/>
            <person name="Cushman J."/>
            <person name="Schmutz J."/>
            <person name="Tran D."/>
            <person name="Hathwaick L.T."/>
            <person name="Yim W.C."/>
            <person name="Jenkins J."/>
            <person name="Mckie-Krisberg Z.M."/>
            <person name="Prochnik S."/>
            <person name="Lindquist E."/>
            <person name="Dockter R.B."/>
            <person name="Adam C."/>
            <person name="Molina H."/>
            <person name="Bunkerborg J."/>
            <person name="Jin E."/>
            <person name="Buchheim M."/>
            <person name="Magnuson J."/>
        </authorList>
    </citation>
    <scope>NUCLEOTIDE SEQUENCE</scope>
    <source>
        <strain evidence="2">CCAP 19/18</strain>
    </source>
</reference>
<feature type="chain" id="PRO_5045316756" evidence="1">
    <location>
        <begin position="17"/>
        <end position="569"/>
    </location>
</feature>
<comment type="caution">
    <text evidence="2">The sequence shown here is derived from an EMBL/GenBank/DDBJ whole genome shotgun (WGS) entry which is preliminary data.</text>
</comment>
<keyword evidence="1" id="KW-0732">Signal</keyword>
<accession>A0ABQ7H5G3</accession>
<sequence length="569" mass="62994">GLQFLTLLLVRKRITAAVFQSSQSPGFNCFLLLLNQHASFHSPPSCRSKAVNKHISHCRLCFGPSSQAVHGLLQLLAFPVHEELRSLTLSGSDPDGLHTVAHKACFVSEMGHLFEAMDTAPEPEGFLSRLRTVDHLEITGCSINSTAAEKLCRLFPRLCMLGGPDDRPGILRLEQCKLAEGAYGLLFSCMRLECLAIVECTLSAPPPHTPLLASLLSSISSMGDTLRTLILCYHHEETVEKESNVSELNSELKEHSGGTLFQPLEQLRHITGLHLGKAASMAAARDPGAVRGLLSKLPLQSLTLSYLGACSVVPPSVEHVCFDLRLIVAPSGAYKHGSDLNEVVNTLKDLRRQKCVTLGQFMFDHQGSPKGQLPMIRSLWSLPFEIKCAESFFLWSHEFWDIPGFVGVLQALLPMKPSFASVKALKAFNVCIEPSALRALATLFGSCERLVLRFEAEPMDWDAIEHDEDISPFHSSHERGGLQELLHGMPNLSYLNCLLDVDLKDVYIQALLAACDAGRAFKLVLDCPRRYTDDRCQEVEALEQGWQQLQAARPRRQSQKVMLRIEQSE</sequence>
<dbReference type="Proteomes" id="UP000815325">
    <property type="component" value="Unassembled WGS sequence"/>
</dbReference>
<evidence type="ECO:0000256" key="1">
    <source>
        <dbReference type="SAM" id="SignalP"/>
    </source>
</evidence>
<dbReference type="EMBL" id="MU069469">
    <property type="protein sequence ID" value="KAF5842084.1"/>
    <property type="molecule type" value="Genomic_DNA"/>
</dbReference>
<protein>
    <submittedName>
        <fullName evidence="2">Uncharacterized protein</fullName>
    </submittedName>
</protein>
<keyword evidence="3" id="KW-1185">Reference proteome</keyword>
<evidence type="ECO:0000313" key="2">
    <source>
        <dbReference type="EMBL" id="KAF5842084.1"/>
    </source>
</evidence>
<gene>
    <name evidence="2" type="ORF">DUNSADRAFT_9343</name>
</gene>
<name>A0ABQ7H5G3_DUNSA</name>
<feature type="non-terminal residue" evidence="2">
    <location>
        <position position="1"/>
    </location>
</feature>